<dbReference type="Proteomes" id="UP000663838">
    <property type="component" value="Unassembled WGS sequence"/>
</dbReference>
<evidence type="ECO:0000259" key="2">
    <source>
        <dbReference type="PROSITE" id="PS50004"/>
    </source>
</evidence>
<name>A0A821TEA7_9BILA</name>
<protein>
    <recommendedName>
        <fullName evidence="2">C2 domain-containing protein</fullName>
    </recommendedName>
</protein>
<accession>A0A821TEA7</accession>
<feature type="region of interest" description="Disordered" evidence="1">
    <location>
        <begin position="34"/>
        <end position="85"/>
    </location>
</feature>
<dbReference type="EMBL" id="CAJNYV010002450">
    <property type="protein sequence ID" value="CAF3481021.1"/>
    <property type="molecule type" value="Genomic_DNA"/>
</dbReference>
<gene>
    <name evidence="3" type="ORF">KIK155_LOCUS14503</name>
    <name evidence="4" type="ORF">TOA249_LOCUS28633</name>
</gene>
<comment type="caution">
    <text evidence="4">The sequence shown here is derived from an EMBL/GenBank/DDBJ whole genome shotgun (WGS) entry which is preliminary data.</text>
</comment>
<dbReference type="EMBL" id="CAJOBS010004060">
    <property type="protein sequence ID" value="CAF4872926.1"/>
    <property type="molecule type" value="Genomic_DNA"/>
</dbReference>
<feature type="compositionally biased region" description="Low complexity" evidence="1">
    <location>
        <begin position="40"/>
        <end position="76"/>
    </location>
</feature>
<dbReference type="AlphaFoldDB" id="A0A821TEA7"/>
<dbReference type="CDD" id="cd00030">
    <property type="entry name" value="C2"/>
    <property type="match status" value="1"/>
</dbReference>
<reference evidence="4" key="1">
    <citation type="submission" date="2021-02" db="EMBL/GenBank/DDBJ databases">
        <authorList>
            <person name="Nowell W R."/>
        </authorList>
    </citation>
    <scope>NUCLEOTIDE SEQUENCE</scope>
</reference>
<dbReference type="Pfam" id="PF00168">
    <property type="entry name" value="C2"/>
    <property type="match status" value="1"/>
</dbReference>
<evidence type="ECO:0000313" key="5">
    <source>
        <dbReference type="Proteomes" id="UP000663838"/>
    </source>
</evidence>
<evidence type="ECO:0000313" key="3">
    <source>
        <dbReference type="EMBL" id="CAF3481021.1"/>
    </source>
</evidence>
<evidence type="ECO:0000256" key="1">
    <source>
        <dbReference type="SAM" id="MobiDB-lite"/>
    </source>
</evidence>
<dbReference type="Proteomes" id="UP000663865">
    <property type="component" value="Unassembled WGS sequence"/>
</dbReference>
<feature type="domain" description="C2" evidence="2">
    <location>
        <begin position="74"/>
        <end position="208"/>
    </location>
</feature>
<dbReference type="InterPro" id="IPR000008">
    <property type="entry name" value="C2_dom"/>
</dbReference>
<dbReference type="InterPro" id="IPR035892">
    <property type="entry name" value="C2_domain_sf"/>
</dbReference>
<dbReference type="SUPFAM" id="SSF49562">
    <property type="entry name" value="C2 domain (Calcium/lipid-binding domain, CaLB)"/>
    <property type="match status" value="1"/>
</dbReference>
<organism evidence="4 5">
    <name type="scientific">Rotaria socialis</name>
    <dbReference type="NCBI Taxonomy" id="392032"/>
    <lineage>
        <taxon>Eukaryota</taxon>
        <taxon>Metazoa</taxon>
        <taxon>Spiralia</taxon>
        <taxon>Gnathifera</taxon>
        <taxon>Rotifera</taxon>
        <taxon>Eurotatoria</taxon>
        <taxon>Bdelloidea</taxon>
        <taxon>Philodinida</taxon>
        <taxon>Philodinidae</taxon>
        <taxon>Rotaria</taxon>
    </lineage>
</organism>
<evidence type="ECO:0000313" key="4">
    <source>
        <dbReference type="EMBL" id="CAF4872926.1"/>
    </source>
</evidence>
<sequence length="240" mass="27333">MDRLENITEFVVVSNLENRVLNAAISKGQDWWKHRRDHNQPNQPNQPNQSNQPNQPNQPNQSNQSNQPNQGNVPQSIPQASAPTPIVGVPGYLTITILRAEDLREPPLSMIKASISSSDRPYVIVECNQQRFQTLQADSNSSNRHPQWTSGNGPFGFNIFNPYTDHLTVWVQGQDPLRIIKNDKVKILGMCEMNVSRLIGEKQMWLPLRDGNKPAGQLLLQCVFRPSERPPPPYNNYYEF</sequence>
<dbReference type="Gene3D" id="2.60.40.150">
    <property type="entry name" value="C2 domain"/>
    <property type="match status" value="1"/>
</dbReference>
<proteinExistence type="predicted"/>
<dbReference type="PROSITE" id="PS50004">
    <property type="entry name" value="C2"/>
    <property type="match status" value="1"/>
</dbReference>